<comment type="caution">
    <text evidence="2">The sequence shown here is derived from an EMBL/GenBank/DDBJ whole genome shotgun (WGS) entry which is preliminary data.</text>
</comment>
<dbReference type="Proteomes" id="UP000053831">
    <property type="component" value="Unassembled WGS sequence"/>
</dbReference>
<name>A0A0M8N9U0_ESCWE</name>
<dbReference type="Pfam" id="PF12223">
    <property type="entry name" value="DUF3602"/>
    <property type="match status" value="1"/>
</dbReference>
<evidence type="ECO:0000313" key="3">
    <source>
        <dbReference type="Proteomes" id="UP000053831"/>
    </source>
</evidence>
<dbReference type="InterPro" id="IPR053203">
    <property type="entry name" value="Cisplatin_resist-associated"/>
</dbReference>
<dbReference type="AlphaFoldDB" id="A0A0M8N9U0"/>
<accession>A0A0M8N9U0</accession>
<proteinExistence type="predicted"/>
<feature type="compositionally biased region" description="Low complexity" evidence="1">
    <location>
        <begin position="38"/>
        <end position="56"/>
    </location>
</feature>
<organism evidence="2 3">
    <name type="scientific">Escovopsis weberi</name>
    <dbReference type="NCBI Taxonomy" id="150374"/>
    <lineage>
        <taxon>Eukaryota</taxon>
        <taxon>Fungi</taxon>
        <taxon>Dikarya</taxon>
        <taxon>Ascomycota</taxon>
        <taxon>Pezizomycotina</taxon>
        <taxon>Sordariomycetes</taxon>
        <taxon>Hypocreomycetidae</taxon>
        <taxon>Hypocreales</taxon>
        <taxon>Hypocreaceae</taxon>
        <taxon>Escovopsis</taxon>
    </lineage>
</organism>
<evidence type="ECO:0000313" key="2">
    <source>
        <dbReference type="EMBL" id="KOS23010.1"/>
    </source>
</evidence>
<dbReference type="InterPro" id="IPR022024">
    <property type="entry name" value="DUF3602"/>
</dbReference>
<dbReference type="EMBL" id="LGSR01000002">
    <property type="protein sequence ID" value="KOS23010.1"/>
    <property type="molecule type" value="Genomic_DNA"/>
</dbReference>
<keyword evidence="3" id="KW-1185">Reference proteome</keyword>
<dbReference type="PANTHER" id="PTHR34693">
    <property type="entry name" value="PROTEIN PAR32"/>
    <property type="match status" value="1"/>
</dbReference>
<dbReference type="OrthoDB" id="5424462at2759"/>
<dbReference type="PANTHER" id="PTHR34693:SF2">
    <property type="entry name" value="DUF3602 DOMAIN-CONTAINING PROTEIN"/>
    <property type="match status" value="1"/>
</dbReference>
<reference evidence="2 3" key="1">
    <citation type="submission" date="2015-07" db="EMBL/GenBank/DDBJ databases">
        <title>The genome of the fungus Escovopsis weberi, a specialized disease agent of ant agriculture.</title>
        <authorList>
            <person name="de Man T.J."/>
            <person name="Stajich J.E."/>
            <person name="Kubicek C.P."/>
            <person name="Chenthamara K."/>
            <person name="Atanasova L."/>
            <person name="Druzhinina I.S."/>
            <person name="Birnbaum S."/>
            <person name="Barribeau S.M."/>
            <person name="Teiling C."/>
            <person name="Suen G."/>
            <person name="Currie C."/>
            <person name="Gerardo N.M."/>
        </authorList>
    </citation>
    <scope>NUCLEOTIDE SEQUENCE [LARGE SCALE GENOMIC DNA]</scope>
</reference>
<feature type="region of interest" description="Disordered" evidence="1">
    <location>
        <begin position="1"/>
        <end position="81"/>
    </location>
</feature>
<evidence type="ECO:0000256" key="1">
    <source>
        <dbReference type="SAM" id="MobiDB-lite"/>
    </source>
</evidence>
<sequence length="162" mass="16364">MAYVFTEHSPSTTTYIRSGRGGAGNTFRTADLPPPPTSRSLMPTPTSTSSSPSSSSAGRRFFSGIGGAGNVHEPDHARRPALLRSLESEAAAAAAAARSPAERGPAVGYAGRGGAGNVYSYRAAGRAGSDAGSVASAKSWASDGSTLSAKAKAWATRVVSNF</sequence>
<protein>
    <submittedName>
        <fullName evidence="2">Uncharacterized protein</fullName>
    </submittedName>
</protein>
<gene>
    <name evidence="2" type="ORF">ESCO_003447</name>
</gene>